<feature type="region of interest" description="Disordered" evidence="20">
    <location>
        <begin position="703"/>
        <end position="767"/>
    </location>
</feature>
<dbReference type="InterPro" id="IPR043128">
    <property type="entry name" value="Rev_trsase/Diguanyl_cyclase"/>
</dbReference>
<comment type="subcellular location">
    <subcellularLocation>
        <location evidence="2">Cytoplasm</location>
    </subcellularLocation>
    <subcellularLocation>
        <location evidence="1">Nucleus</location>
    </subcellularLocation>
</comment>
<dbReference type="InterPro" id="IPR001126">
    <property type="entry name" value="UmuC"/>
</dbReference>
<organism evidence="23">
    <name type="scientific">Rhodosorus marinus</name>
    <dbReference type="NCBI Taxonomy" id="101924"/>
    <lineage>
        <taxon>Eukaryota</taxon>
        <taxon>Rhodophyta</taxon>
        <taxon>Stylonematophyceae</taxon>
        <taxon>Stylonematales</taxon>
        <taxon>Stylonemataceae</taxon>
        <taxon>Rhodosorus</taxon>
    </lineage>
</organism>
<dbReference type="Gene3D" id="6.10.250.1630">
    <property type="match status" value="1"/>
</dbReference>
<dbReference type="Gene3D" id="3.30.70.270">
    <property type="match status" value="1"/>
</dbReference>
<evidence type="ECO:0000313" key="23">
    <source>
        <dbReference type="EMBL" id="CAE0063376.1"/>
    </source>
</evidence>
<evidence type="ECO:0000256" key="18">
    <source>
        <dbReference type="ARBA" id="ARBA00049244"/>
    </source>
</evidence>
<feature type="compositionally biased region" description="Basic and acidic residues" evidence="20">
    <location>
        <begin position="703"/>
        <end position="716"/>
    </location>
</feature>
<feature type="domain" description="UmuC" evidence="22">
    <location>
        <begin position="272"/>
        <end position="463"/>
    </location>
</feature>
<dbReference type="GO" id="GO:0003887">
    <property type="term" value="F:DNA-directed DNA polymerase activity"/>
    <property type="evidence" value="ECO:0007669"/>
    <property type="project" value="UniProtKB-KW"/>
</dbReference>
<feature type="compositionally biased region" description="Basic and acidic residues" evidence="20">
    <location>
        <begin position="724"/>
        <end position="738"/>
    </location>
</feature>
<dbReference type="GO" id="GO:0070987">
    <property type="term" value="P:error-free translesion synthesis"/>
    <property type="evidence" value="ECO:0007669"/>
    <property type="project" value="TreeGrafter"/>
</dbReference>
<name>A0A7S3A6R9_9RHOD</name>
<accession>A0A7S3A6R9</accession>
<evidence type="ECO:0000256" key="16">
    <source>
        <dbReference type="ARBA" id="ARBA00023204"/>
    </source>
</evidence>
<evidence type="ECO:0000259" key="21">
    <source>
        <dbReference type="PROSITE" id="PS50172"/>
    </source>
</evidence>
<dbReference type="Gene3D" id="3.40.1170.60">
    <property type="match status" value="1"/>
</dbReference>
<evidence type="ECO:0000256" key="8">
    <source>
        <dbReference type="ARBA" id="ARBA00022634"/>
    </source>
</evidence>
<dbReference type="Pfam" id="PF00533">
    <property type="entry name" value="BRCT"/>
    <property type="match status" value="1"/>
</dbReference>
<dbReference type="GO" id="GO:0006260">
    <property type="term" value="P:DNA replication"/>
    <property type="evidence" value="ECO:0007669"/>
    <property type="project" value="UniProtKB-KW"/>
</dbReference>
<dbReference type="InterPro" id="IPR001357">
    <property type="entry name" value="BRCT_dom"/>
</dbReference>
<dbReference type="GO" id="GO:0046872">
    <property type="term" value="F:metal ion binding"/>
    <property type="evidence" value="ECO:0007669"/>
    <property type="project" value="UniProtKB-KW"/>
</dbReference>
<comment type="catalytic activity">
    <reaction evidence="18">
        <text>DNA(n) + a 2'-deoxyribonucleoside 5'-triphosphate = DNA(n+1) + diphosphate</text>
        <dbReference type="Rhea" id="RHEA:22508"/>
        <dbReference type="Rhea" id="RHEA-COMP:17339"/>
        <dbReference type="Rhea" id="RHEA-COMP:17340"/>
        <dbReference type="ChEBI" id="CHEBI:33019"/>
        <dbReference type="ChEBI" id="CHEBI:61560"/>
        <dbReference type="ChEBI" id="CHEBI:173112"/>
        <dbReference type="EC" id="2.7.7.7"/>
    </reaction>
</comment>
<sequence>MWMRKRKKDDEEEQEKEEKWDWDGGDFGVYMKEKERKLREQHEADLEAEGGESGFFFKGVVVWVDGFTNPGRDELRRMVYKGGGKLETYFHPRIVTHVVATHFPKFKIVHLQKAMMSNQVHQYVVTPDWIVKSLSQKRRLPESEFLVPGLRDETQSVLNLAQRSGSTELSAGRSMGKTSNPEPASVVAGVGTDVGEDTDPDKFAEKLLHKSTRENPNFVRDYFSASRLHFIGSFRARYESLIAAVAMHRGCSASDLLRTKGTTKENGVMRSIIHIDMDCFFVSVAVAKDPSLAGIPLVVCHQHGGEISSASYEAREKGVRAGMFFREAVKLCPELKIVTYRFEDYERVTFQIYCIFYELSPVVEAVSVDEAFLDVTDADLPQDILAAMPELSNMPPAERIALTIRRRIAEETGCPSSAGIGANKLLARLATKRAKPNGQFYLSDEEAVQYVADLPVRDLPGVGWSTGGKLQELGVERCDDLQRRSLSQLQALVGEKNGESLYRACRGQDDKQVQPMKVRKSLGAEASWGVRFYEDEGLKMHDFVRDLAAVVSEKLQEARAVGQRITIKVYWKMKNASLPHKTLGHGPCDIYNRSVKTERTSDAKTIAEKSIELLNAVKIPPQELRGLGIQVHDLVFLDIVDSSGSNIARFLKQSSTSVGGSTASNPASAKIPSPKLVDSSSLPSGWDESVFRSLPKHVQQEVLEEHRQNQRQDQRARSAGRTSTKSETRSENAPESKPQKKTRGGSRQASMLQVRLGSSTIVQERNA</sequence>
<feature type="binding site" evidence="19">
    <location>
        <position position="370"/>
    </location>
    <ligand>
        <name>Mg(2+)</name>
        <dbReference type="ChEBI" id="CHEBI:18420"/>
        <label>1</label>
    </ligand>
</feature>
<evidence type="ECO:0000256" key="12">
    <source>
        <dbReference type="ARBA" id="ARBA00022723"/>
    </source>
</evidence>
<dbReference type="SUPFAM" id="SSF52113">
    <property type="entry name" value="BRCT domain"/>
    <property type="match status" value="1"/>
</dbReference>
<dbReference type="CDD" id="cd17719">
    <property type="entry name" value="BRCT_Rev1"/>
    <property type="match status" value="1"/>
</dbReference>
<feature type="region of interest" description="Disordered" evidence="20">
    <location>
        <begin position="655"/>
        <end position="682"/>
    </location>
</feature>
<dbReference type="GO" id="GO:0017125">
    <property type="term" value="F:deoxycytidyl transferase activity"/>
    <property type="evidence" value="ECO:0007669"/>
    <property type="project" value="TreeGrafter"/>
</dbReference>
<dbReference type="InterPro" id="IPR012112">
    <property type="entry name" value="REV1"/>
</dbReference>
<keyword evidence="16" id="KW-0234">DNA repair</keyword>
<dbReference type="SUPFAM" id="SSF100879">
    <property type="entry name" value="Lesion bypass DNA polymerase (Y-family), little finger domain"/>
    <property type="match status" value="1"/>
</dbReference>
<dbReference type="PANTHER" id="PTHR45990">
    <property type="entry name" value="DNA REPAIR PROTEIN REV1"/>
    <property type="match status" value="1"/>
</dbReference>
<evidence type="ECO:0000256" key="13">
    <source>
        <dbReference type="ARBA" id="ARBA00022763"/>
    </source>
</evidence>
<evidence type="ECO:0000256" key="9">
    <source>
        <dbReference type="ARBA" id="ARBA00022679"/>
    </source>
</evidence>
<dbReference type="HAMAP" id="MF_01113">
    <property type="entry name" value="DNApol_IV"/>
    <property type="match status" value="1"/>
</dbReference>
<keyword evidence="9" id="KW-0808">Transferase</keyword>
<keyword evidence="14 19" id="KW-0460">Magnesium</keyword>
<evidence type="ECO:0000259" key="22">
    <source>
        <dbReference type="PROSITE" id="PS50173"/>
    </source>
</evidence>
<dbReference type="PIRSF" id="PIRSF036573">
    <property type="entry name" value="REV1"/>
    <property type="match status" value="1"/>
</dbReference>
<dbReference type="EC" id="2.7.7.7" evidence="4"/>
<dbReference type="PANTHER" id="PTHR45990:SF1">
    <property type="entry name" value="DNA REPAIR PROTEIN REV1"/>
    <property type="match status" value="1"/>
</dbReference>
<dbReference type="SUPFAM" id="SSF56672">
    <property type="entry name" value="DNA/RNA polymerases"/>
    <property type="match status" value="1"/>
</dbReference>
<dbReference type="GO" id="GO:0006281">
    <property type="term" value="P:DNA repair"/>
    <property type="evidence" value="ECO:0007669"/>
    <property type="project" value="UniProtKB-KW"/>
</dbReference>
<dbReference type="InterPro" id="IPR017961">
    <property type="entry name" value="DNA_pol_Y-fam_little_finger"/>
</dbReference>
<keyword evidence="12 19" id="KW-0479">Metal-binding</keyword>
<keyword evidence="8" id="KW-0237">DNA synthesis</keyword>
<dbReference type="PROSITE" id="PS50172">
    <property type="entry name" value="BRCT"/>
    <property type="match status" value="1"/>
</dbReference>
<dbReference type="SMART" id="SM00292">
    <property type="entry name" value="BRCT"/>
    <property type="match status" value="1"/>
</dbReference>
<feature type="binding site" evidence="19">
    <location>
        <position position="369"/>
    </location>
    <ligand>
        <name>Mg(2+)</name>
        <dbReference type="ChEBI" id="CHEBI:18420"/>
        <label>1</label>
    </ligand>
</feature>
<evidence type="ECO:0000256" key="2">
    <source>
        <dbReference type="ARBA" id="ARBA00004496"/>
    </source>
</evidence>
<dbReference type="EMBL" id="HBHW01040908">
    <property type="protein sequence ID" value="CAE0063376.1"/>
    <property type="molecule type" value="Transcribed_RNA"/>
</dbReference>
<feature type="domain" description="BRCT" evidence="21">
    <location>
        <begin position="52"/>
        <end position="147"/>
    </location>
</feature>
<proteinExistence type="inferred from homology"/>
<keyword evidence="17" id="KW-0539">Nucleus</keyword>
<dbReference type="InterPro" id="IPR036775">
    <property type="entry name" value="DNA_pol_Y-fam_lit_finger_sf"/>
</dbReference>
<keyword evidence="11" id="KW-0235">DNA replication</keyword>
<keyword evidence="13" id="KW-0227">DNA damage</keyword>
<dbReference type="PROSITE" id="PS50173">
    <property type="entry name" value="UMUC"/>
    <property type="match status" value="1"/>
</dbReference>
<gene>
    <name evidence="23" type="ORF">RMAR00112_LOCUS31448</name>
</gene>
<protein>
    <recommendedName>
        <fullName evidence="5">DNA polymerase kappa</fullName>
        <ecNumber evidence="4">2.7.7.7</ecNumber>
    </recommendedName>
    <alternativeName>
        <fullName evidence="6">DNA repair protein REV1</fullName>
    </alternativeName>
</protein>
<evidence type="ECO:0000256" key="3">
    <source>
        <dbReference type="ARBA" id="ARBA00010945"/>
    </source>
</evidence>
<dbReference type="Pfam" id="PF11799">
    <property type="entry name" value="IMS_C"/>
    <property type="match status" value="1"/>
</dbReference>
<dbReference type="GO" id="GO:0003684">
    <property type="term" value="F:damaged DNA binding"/>
    <property type="evidence" value="ECO:0007669"/>
    <property type="project" value="InterPro"/>
</dbReference>
<keyword evidence="7" id="KW-0963">Cytoplasm</keyword>
<evidence type="ECO:0000256" key="20">
    <source>
        <dbReference type="SAM" id="MobiDB-lite"/>
    </source>
</evidence>
<evidence type="ECO:0000256" key="15">
    <source>
        <dbReference type="ARBA" id="ARBA00023125"/>
    </source>
</evidence>
<comment type="cofactor">
    <cofactor evidence="19">
        <name>Mg(2+)</name>
        <dbReference type="ChEBI" id="CHEBI:18420"/>
    </cofactor>
    <text evidence="19">Binds 2 magnesium ions.</text>
</comment>
<dbReference type="Gene3D" id="6.10.250.1490">
    <property type="match status" value="1"/>
</dbReference>
<evidence type="ECO:0000256" key="1">
    <source>
        <dbReference type="ARBA" id="ARBA00004123"/>
    </source>
</evidence>
<dbReference type="InterPro" id="IPR043502">
    <property type="entry name" value="DNA/RNA_pol_sf"/>
</dbReference>
<keyword evidence="15" id="KW-0238">DNA-binding</keyword>
<dbReference type="Pfam" id="PF00817">
    <property type="entry name" value="IMS"/>
    <property type="match status" value="1"/>
</dbReference>
<evidence type="ECO:0000256" key="19">
    <source>
        <dbReference type="PIRSR" id="PIRSR036573-2"/>
    </source>
</evidence>
<dbReference type="GO" id="GO:0042276">
    <property type="term" value="P:error-prone translesion synthesis"/>
    <property type="evidence" value="ECO:0007669"/>
    <property type="project" value="InterPro"/>
</dbReference>
<dbReference type="InterPro" id="IPR053848">
    <property type="entry name" value="IMS_HHH_1"/>
</dbReference>
<dbReference type="Gene3D" id="3.30.1490.100">
    <property type="entry name" value="DNA polymerase, Y-family, little finger domain"/>
    <property type="match status" value="1"/>
</dbReference>
<evidence type="ECO:0000256" key="17">
    <source>
        <dbReference type="ARBA" id="ARBA00023242"/>
    </source>
</evidence>
<reference evidence="23" key="1">
    <citation type="submission" date="2021-01" db="EMBL/GenBank/DDBJ databases">
        <authorList>
            <person name="Corre E."/>
            <person name="Pelletier E."/>
            <person name="Niang G."/>
            <person name="Scheremetjew M."/>
            <person name="Finn R."/>
            <person name="Kale V."/>
            <person name="Holt S."/>
            <person name="Cochrane G."/>
            <person name="Meng A."/>
            <person name="Brown T."/>
            <person name="Cohen L."/>
        </authorList>
    </citation>
    <scope>NUCLEOTIDE SEQUENCE</scope>
    <source>
        <strain evidence="23">CCMP 769</strain>
    </source>
</reference>
<feature type="region of interest" description="Disordered" evidence="20">
    <location>
        <begin position="163"/>
        <end position="186"/>
    </location>
</feature>
<dbReference type="Gene3D" id="1.10.150.20">
    <property type="entry name" value="5' to 3' exonuclease, C-terminal subdomain"/>
    <property type="match status" value="1"/>
</dbReference>
<dbReference type="GO" id="GO:0005634">
    <property type="term" value="C:nucleus"/>
    <property type="evidence" value="ECO:0007669"/>
    <property type="project" value="UniProtKB-SubCell"/>
</dbReference>
<feature type="binding site" evidence="19">
    <location>
        <position position="276"/>
    </location>
    <ligand>
        <name>Mg(2+)</name>
        <dbReference type="ChEBI" id="CHEBI:18420"/>
        <label>1</label>
    </ligand>
</feature>
<evidence type="ECO:0000256" key="4">
    <source>
        <dbReference type="ARBA" id="ARBA00012417"/>
    </source>
</evidence>
<dbReference type="GO" id="GO:0005737">
    <property type="term" value="C:cytoplasm"/>
    <property type="evidence" value="ECO:0007669"/>
    <property type="project" value="UniProtKB-SubCell"/>
</dbReference>
<evidence type="ECO:0000256" key="14">
    <source>
        <dbReference type="ARBA" id="ARBA00022842"/>
    </source>
</evidence>
<feature type="compositionally biased region" description="Polar residues" evidence="20">
    <location>
        <begin position="745"/>
        <end position="767"/>
    </location>
</feature>
<evidence type="ECO:0000256" key="10">
    <source>
        <dbReference type="ARBA" id="ARBA00022695"/>
    </source>
</evidence>
<dbReference type="InterPro" id="IPR022880">
    <property type="entry name" value="DNApol_IV"/>
</dbReference>
<dbReference type="AlphaFoldDB" id="A0A7S3A6R9"/>
<dbReference type="InterPro" id="IPR036420">
    <property type="entry name" value="BRCT_dom_sf"/>
</dbReference>
<feature type="compositionally biased region" description="Polar residues" evidence="20">
    <location>
        <begin position="655"/>
        <end position="667"/>
    </location>
</feature>
<evidence type="ECO:0000256" key="6">
    <source>
        <dbReference type="ARBA" id="ARBA00020399"/>
    </source>
</evidence>
<dbReference type="Pfam" id="PF21999">
    <property type="entry name" value="IMS_HHH_1"/>
    <property type="match status" value="1"/>
</dbReference>
<evidence type="ECO:0000256" key="11">
    <source>
        <dbReference type="ARBA" id="ARBA00022705"/>
    </source>
</evidence>
<dbReference type="Gene3D" id="3.40.50.10190">
    <property type="entry name" value="BRCT domain"/>
    <property type="match status" value="1"/>
</dbReference>
<evidence type="ECO:0000256" key="7">
    <source>
        <dbReference type="ARBA" id="ARBA00022490"/>
    </source>
</evidence>
<keyword evidence="10" id="KW-0548">Nucleotidyltransferase</keyword>
<comment type="similarity">
    <text evidence="3">Belongs to the DNA polymerase type-Y family.</text>
</comment>
<evidence type="ECO:0000256" key="5">
    <source>
        <dbReference type="ARBA" id="ARBA00016178"/>
    </source>
</evidence>